<dbReference type="PRINTS" id="PR01035">
    <property type="entry name" value="TCRTETA"/>
</dbReference>
<dbReference type="GO" id="GO:0016020">
    <property type="term" value="C:membrane"/>
    <property type="evidence" value="ECO:0007669"/>
    <property type="project" value="UniProtKB-SubCell"/>
</dbReference>
<reference evidence="8" key="2">
    <citation type="submission" date="2019-03" db="EMBL/GenBank/DDBJ databases">
        <authorList>
            <person name="Chen S.-C."/>
            <person name="Wu S.-Y."/>
            <person name="Lai M.-C."/>
        </authorList>
    </citation>
    <scope>NUCLEOTIDE SEQUENCE</scope>
    <source>
        <strain evidence="8">ML15</strain>
    </source>
</reference>
<feature type="domain" description="Major facilitator superfamily (MFS) profile" evidence="7">
    <location>
        <begin position="1"/>
        <end position="372"/>
    </location>
</feature>
<dbReference type="PANTHER" id="PTHR23506">
    <property type="entry name" value="GH10249P"/>
    <property type="match status" value="1"/>
</dbReference>
<dbReference type="InterPro" id="IPR050930">
    <property type="entry name" value="MFS_Vesicular_Transporter"/>
</dbReference>
<comment type="subcellular location">
    <subcellularLocation>
        <location evidence="1">Membrane</location>
        <topology evidence="1">Multi-pass membrane protein</topology>
    </subcellularLocation>
</comment>
<evidence type="ECO:0000256" key="6">
    <source>
        <dbReference type="SAM" id="Phobius"/>
    </source>
</evidence>
<dbReference type="InterPro" id="IPR001958">
    <property type="entry name" value="Tet-R_TetA/multi-R_MdtG-like"/>
</dbReference>
<dbReference type="OrthoDB" id="117970at2157"/>
<dbReference type="RefSeq" id="WP_220682635.1">
    <property type="nucleotide sequence ID" value="NZ_CP037968.1"/>
</dbReference>
<dbReference type="CDD" id="cd17325">
    <property type="entry name" value="MFS_MdtG_SLC18_like"/>
    <property type="match status" value="1"/>
</dbReference>
<dbReference type="InterPro" id="IPR011701">
    <property type="entry name" value="MFS"/>
</dbReference>
<dbReference type="GO" id="GO:0022857">
    <property type="term" value="F:transmembrane transporter activity"/>
    <property type="evidence" value="ECO:0007669"/>
    <property type="project" value="InterPro"/>
</dbReference>
<keyword evidence="9" id="KW-1185">Reference proteome</keyword>
<evidence type="ECO:0000256" key="1">
    <source>
        <dbReference type="ARBA" id="ARBA00004141"/>
    </source>
</evidence>
<feature type="transmembrane region" description="Helical" evidence="6">
    <location>
        <begin position="315"/>
        <end position="337"/>
    </location>
</feature>
<evidence type="ECO:0000313" key="8">
    <source>
        <dbReference type="EMBL" id="QYZ78865.1"/>
    </source>
</evidence>
<evidence type="ECO:0000256" key="4">
    <source>
        <dbReference type="ARBA" id="ARBA00022989"/>
    </source>
</evidence>
<protein>
    <submittedName>
        <fullName evidence="8">MFS transporter</fullName>
    </submittedName>
</protein>
<evidence type="ECO:0000256" key="2">
    <source>
        <dbReference type="ARBA" id="ARBA00022448"/>
    </source>
</evidence>
<dbReference type="PROSITE" id="PS50850">
    <property type="entry name" value="MFS"/>
    <property type="match status" value="1"/>
</dbReference>
<feature type="transmembrane region" description="Helical" evidence="6">
    <location>
        <begin position="284"/>
        <end position="303"/>
    </location>
</feature>
<dbReference type="Gene3D" id="1.20.1250.20">
    <property type="entry name" value="MFS general substrate transporter like domains"/>
    <property type="match status" value="2"/>
</dbReference>
<feature type="transmembrane region" description="Helical" evidence="6">
    <location>
        <begin position="343"/>
        <end position="366"/>
    </location>
</feature>
<keyword evidence="5 6" id="KW-0472">Membrane</keyword>
<reference evidence="8" key="1">
    <citation type="journal article" date="2005" name="Int. J. Syst. Evol. Microbiol.">
        <title>Methanofollis formosanus sp. nov., isolated from a fish pond.</title>
        <authorList>
            <person name="Wu S.Y."/>
            <person name="Chen S.C."/>
            <person name="Lai M.C."/>
        </authorList>
    </citation>
    <scope>NUCLEOTIDE SEQUENCE</scope>
    <source>
        <strain evidence="8">ML15</strain>
    </source>
</reference>
<dbReference type="Proteomes" id="UP000826709">
    <property type="component" value="Chromosome"/>
</dbReference>
<name>A0A8G1A1L3_9EURY</name>
<evidence type="ECO:0000256" key="3">
    <source>
        <dbReference type="ARBA" id="ARBA00022692"/>
    </source>
</evidence>
<feature type="transmembrane region" description="Helical" evidence="6">
    <location>
        <begin position="150"/>
        <end position="169"/>
    </location>
</feature>
<feature type="transmembrane region" description="Helical" evidence="6">
    <location>
        <begin position="260"/>
        <end position="278"/>
    </location>
</feature>
<keyword evidence="3 6" id="KW-0812">Transmembrane</keyword>
<dbReference type="InterPro" id="IPR036259">
    <property type="entry name" value="MFS_trans_sf"/>
</dbReference>
<accession>A0A8G1A1L3</accession>
<proteinExistence type="predicted"/>
<feature type="transmembrane region" description="Helical" evidence="6">
    <location>
        <begin position="28"/>
        <end position="48"/>
    </location>
</feature>
<evidence type="ECO:0000313" key="9">
    <source>
        <dbReference type="Proteomes" id="UP000826709"/>
    </source>
</evidence>
<evidence type="ECO:0000259" key="7">
    <source>
        <dbReference type="PROSITE" id="PS50850"/>
    </source>
</evidence>
<gene>
    <name evidence="8" type="ORF">E2N92_05205</name>
</gene>
<feature type="transmembrane region" description="Helical" evidence="6">
    <location>
        <begin position="86"/>
        <end position="107"/>
    </location>
</feature>
<sequence length="375" mass="37976">MAVFASMAGLGVISPLMPYYAGMLDASGLLLGLIFAAFPLARGIFSPYAGALSDREGRRWFVVAGLLGFAVVSALYPFAVTAPELFLVRFLHGAAAAVVITVGMASIAEAAPPGREGTAMGIFHTAIYLGMATGPFIGGVISEHAGVEGVFAAMALVAGAAALLAVALPPGTAAPAPARAATKHSFRAIAADPGMKGLLVFRGVHALGRGGILAFVPIFASTLAIGPKGVGILLFVHILAIAVLQIPSGERADRGGMRSLVFAGSLVSSVALLLIPFTDDFVTLLLACSATSLGTALSMPAAASMAVRRGRTWGVGASLGVFNTAFSIGMIASPLISGVVMDVAGVFGVFWTAGLLGLLGSLYFWVMSREAAPPS</sequence>
<dbReference type="Pfam" id="PF07690">
    <property type="entry name" value="MFS_1"/>
    <property type="match status" value="2"/>
</dbReference>
<dbReference type="PANTHER" id="PTHR23506:SF23">
    <property type="entry name" value="GH10249P"/>
    <property type="match status" value="1"/>
</dbReference>
<dbReference type="KEGG" id="mfk:E2N92_05205"/>
<evidence type="ECO:0000256" key="5">
    <source>
        <dbReference type="ARBA" id="ARBA00023136"/>
    </source>
</evidence>
<dbReference type="AlphaFoldDB" id="A0A8G1A1L3"/>
<dbReference type="EMBL" id="CP037968">
    <property type="protein sequence ID" value="QYZ78865.1"/>
    <property type="molecule type" value="Genomic_DNA"/>
</dbReference>
<keyword evidence="2" id="KW-0813">Transport</keyword>
<keyword evidence="4 6" id="KW-1133">Transmembrane helix</keyword>
<feature type="transmembrane region" description="Helical" evidence="6">
    <location>
        <begin position="119"/>
        <end position="138"/>
    </location>
</feature>
<feature type="transmembrane region" description="Helical" evidence="6">
    <location>
        <begin position="60"/>
        <end position="80"/>
    </location>
</feature>
<feature type="transmembrane region" description="Helical" evidence="6">
    <location>
        <begin position="231"/>
        <end position="248"/>
    </location>
</feature>
<dbReference type="InterPro" id="IPR020846">
    <property type="entry name" value="MFS_dom"/>
</dbReference>
<dbReference type="SUPFAM" id="SSF103473">
    <property type="entry name" value="MFS general substrate transporter"/>
    <property type="match status" value="1"/>
</dbReference>
<organism evidence="8 9">
    <name type="scientific">Methanofollis formosanus</name>
    <dbReference type="NCBI Taxonomy" id="299308"/>
    <lineage>
        <taxon>Archaea</taxon>
        <taxon>Methanobacteriati</taxon>
        <taxon>Methanobacteriota</taxon>
        <taxon>Stenosarchaea group</taxon>
        <taxon>Methanomicrobia</taxon>
        <taxon>Methanomicrobiales</taxon>
        <taxon>Methanomicrobiaceae</taxon>
        <taxon>Methanofollis</taxon>
    </lineage>
</organism>
<feature type="transmembrane region" description="Helical" evidence="6">
    <location>
        <begin position="206"/>
        <end position="225"/>
    </location>
</feature>